<dbReference type="InterPro" id="IPR029063">
    <property type="entry name" value="SAM-dependent_MTases_sf"/>
</dbReference>
<organism evidence="1 2">
    <name type="scientific">Helicobacter equorum</name>
    <dbReference type="NCBI Taxonomy" id="361872"/>
    <lineage>
        <taxon>Bacteria</taxon>
        <taxon>Pseudomonadati</taxon>
        <taxon>Campylobacterota</taxon>
        <taxon>Epsilonproteobacteria</taxon>
        <taxon>Campylobacterales</taxon>
        <taxon>Helicobacteraceae</taxon>
        <taxon>Helicobacter</taxon>
    </lineage>
</organism>
<sequence>MQSLYRIPLRVLRKLYHIFMPHIKRITKPTKWYNLRSFEPISRVFGFDRGTPIDRIYQEDFLQTYASYIKGNVCEIAEDTYTKKFGHNILQSHILHYTNDNKKATIVGDLTKFHDLPKNFLDCFICTVTLNFIYEYKKAIEGIYHMLLGGGVALVTVAGIVQVSRHDYDNWGDYWRFMEMGIKRDFEEIFGIGNVETIVYGNLLALMAEFQGIAAEELTHEEIMHKDLEYPIIIGIFAKKQEL</sequence>
<dbReference type="RefSeq" id="WP_115571118.1">
    <property type="nucleotide sequence ID" value="NZ_NXLT01000003.1"/>
</dbReference>
<reference evidence="1 2" key="1">
    <citation type="submission" date="2018-04" db="EMBL/GenBank/DDBJ databases">
        <title>Novel Campyloabacter and Helicobacter Species and Strains.</title>
        <authorList>
            <person name="Mannion A.J."/>
            <person name="Shen Z."/>
            <person name="Fox J.G."/>
        </authorList>
    </citation>
    <scope>NUCLEOTIDE SEQUENCE [LARGE SCALE GENOMIC DNA]</scope>
    <source>
        <strain evidence="1 2">MIT 12-6600</strain>
    </source>
</reference>
<evidence type="ECO:0000313" key="1">
    <source>
        <dbReference type="EMBL" id="RDU67410.1"/>
    </source>
</evidence>
<keyword evidence="1" id="KW-0489">Methyltransferase</keyword>
<gene>
    <name evidence="1" type="ORF">CQA54_05415</name>
</gene>
<dbReference type="Proteomes" id="UP000256514">
    <property type="component" value="Unassembled WGS sequence"/>
</dbReference>
<accession>A0A3D8IR08</accession>
<comment type="caution">
    <text evidence="1">The sequence shown here is derived from an EMBL/GenBank/DDBJ whole genome shotgun (WGS) entry which is preliminary data.</text>
</comment>
<protein>
    <submittedName>
        <fullName evidence="1">Methyltransferase</fullName>
    </submittedName>
</protein>
<dbReference type="EMBL" id="NXLT01000003">
    <property type="protein sequence ID" value="RDU67410.1"/>
    <property type="molecule type" value="Genomic_DNA"/>
</dbReference>
<evidence type="ECO:0000313" key="2">
    <source>
        <dbReference type="Proteomes" id="UP000256514"/>
    </source>
</evidence>
<proteinExistence type="predicted"/>
<keyword evidence="1" id="KW-0808">Transferase</keyword>
<keyword evidence="2" id="KW-1185">Reference proteome</keyword>
<dbReference type="GO" id="GO:0008168">
    <property type="term" value="F:methyltransferase activity"/>
    <property type="evidence" value="ECO:0007669"/>
    <property type="project" value="UniProtKB-KW"/>
</dbReference>
<dbReference type="AlphaFoldDB" id="A0A3D8IR08"/>
<name>A0A3D8IR08_9HELI</name>
<dbReference type="SUPFAM" id="SSF53335">
    <property type="entry name" value="S-adenosyl-L-methionine-dependent methyltransferases"/>
    <property type="match status" value="1"/>
</dbReference>
<dbReference type="GO" id="GO:0032259">
    <property type="term" value="P:methylation"/>
    <property type="evidence" value="ECO:0007669"/>
    <property type="project" value="UniProtKB-KW"/>
</dbReference>
<dbReference type="OrthoDB" id="9794124at2"/>